<protein>
    <submittedName>
        <fullName evidence="3">Uncharacterized protein</fullName>
    </submittedName>
</protein>
<organism evidence="3 4">
    <name type="scientific">Ambrosia artemisiifolia</name>
    <name type="common">Common ragweed</name>
    <dbReference type="NCBI Taxonomy" id="4212"/>
    <lineage>
        <taxon>Eukaryota</taxon>
        <taxon>Viridiplantae</taxon>
        <taxon>Streptophyta</taxon>
        <taxon>Embryophyta</taxon>
        <taxon>Tracheophyta</taxon>
        <taxon>Spermatophyta</taxon>
        <taxon>Magnoliopsida</taxon>
        <taxon>eudicotyledons</taxon>
        <taxon>Gunneridae</taxon>
        <taxon>Pentapetalae</taxon>
        <taxon>asterids</taxon>
        <taxon>campanulids</taxon>
        <taxon>Asterales</taxon>
        <taxon>Asteraceae</taxon>
        <taxon>Asteroideae</taxon>
        <taxon>Heliantheae alliance</taxon>
        <taxon>Heliantheae</taxon>
        <taxon>Ambrosia</taxon>
    </lineage>
</organism>
<evidence type="ECO:0000256" key="2">
    <source>
        <dbReference type="ARBA" id="ARBA00022679"/>
    </source>
</evidence>
<keyword evidence="2" id="KW-0808">Transferase</keyword>
<dbReference type="SUPFAM" id="SSF53756">
    <property type="entry name" value="UDP-Glycosyltransferase/glycogen phosphorylase"/>
    <property type="match status" value="3"/>
</dbReference>
<accession>A0AAD5D5Q4</accession>
<evidence type="ECO:0000256" key="1">
    <source>
        <dbReference type="ARBA" id="ARBA00009995"/>
    </source>
</evidence>
<dbReference type="EMBL" id="JAMZMK010005226">
    <property type="protein sequence ID" value="KAI7753869.1"/>
    <property type="molecule type" value="Genomic_DNA"/>
</dbReference>
<dbReference type="GO" id="GO:0080044">
    <property type="term" value="F:quercetin 7-O-glucosyltransferase activity"/>
    <property type="evidence" value="ECO:0007669"/>
    <property type="project" value="TreeGrafter"/>
</dbReference>
<dbReference type="Proteomes" id="UP001206925">
    <property type="component" value="Unassembled WGS sequence"/>
</dbReference>
<dbReference type="PANTHER" id="PTHR11926:SF1361">
    <property type="entry name" value="CROCETIN GLUCOSYLTRANSFERASE"/>
    <property type="match status" value="1"/>
</dbReference>
<dbReference type="InterPro" id="IPR002213">
    <property type="entry name" value="UDP_glucos_trans"/>
</dbReference>
<evidence type="ECO:0000313" key="3">
    <source>
        <dbReference type="EMBL" id="KAI7753869.1"/>
    </source>
</evidence>
<dbReference type="AlphaFoldDB" id="A0AAD5D5Q4"/>
<dbReference type="FunFam" id="3.40.50.2000:FF:000019">
    <property type="entry name" value="Glycosyltransferase"/>
    <property type="match status" value="1"/>
</dbReference>
<gene>
    <name evidence="3" type="ORF">M8C21_025625</name>
</gene>
<evidence type="ECO:0000313" key="4">
    <source>
        <dbReference type="Proteomes" id="UP001206925"/>
    </source>
</evidence>
<sequence>MLPVITTTHSLSDSMATQQKPKILIVAYPTQGHINPSLRFANRLVNLGVDVTFSTSVSVTRHIDIQTTRHGLTFAPFSDGHHNGLQPTTTLQQFFLDFSTNGASAIADIISSAMAEGQPFDHLVYTTIVPWAAKVAHAHKLKSTLLWCQPAIVLDIYYYNFNGYQDLISCNNNNPTFPINLPGLPSLTIDDLPSFMKASSPKEEDYVLPFMKEHIDALKISPRILVNTFDALEVEPIRAIDKLVMLPVGPLVPSNNSFVCDLFEKPKEDYIEWLNTKPKSSVVYVSFGSMATLSIDQAQAEEMAYGLVESGRPFLWVIRDGGQARKLSKIEVLKKQGMIVSWCSQVEVLNHQAVGSFLMHGGWNSTVEALAAGVPVVAFPLWADQWTNAKMIEDVWKAGVKVKRREGDGMVEGKEIKRCVEMVMEDVEIRRNAKKWKELASEALDDGGSSAINLQSFVDNATLTHPSVLLTVSLTWVVSVIRRIDMQTTHHGLTFAPFSDGHDDGLQPTTTFHQFHSDFSTNGASAVADIISSAAAAGQPFDHLVYTSGVPWVAKVANAHNLESSIKVKRREGDGMVEGKEIKRCVEMVMEDGEMRRNAEKWRELARQALSEGGSSAVNLQSFVENNNSPMFPINLPGLPSLTIADLPSFMKASSPKEEDYVLPFMKEHIDALKISPRILVNTFDALKVEPVRAIDKLVMLPVGPLVPSNNSFVCDLFEEPKEDCIEWLNTKPKSLVVYASFGSMTTLSIDQAQAEEMAYGLVESGRPFLWVIRDGEQERKLSKIEALKKQGMIVSWCSQMEVLNHQAVGCFLTHGGWNSMVEALAAGVPIEDQWTNAKMIEDVWKAGVKVKRREGDGMVEGMEIKRCVEMVMEDGEMRRNAEKWKDLARQALCNGGSSAVNLQAFVDNV</sequence>
<dbReference type="Pfam" id="PF00201">
    <property type="entry name" value="UDPGT"/>
    <property type="match status" value="2"/>
</dbReference>
<proteinExistence type="inferred from homology"/>
<comment type="similarity">
    <text evidence="1">Belongs to the UDP-glycosyltransferase family.</text>
</comment>
<dbReference type="CDD" id="cd03784">
    <property type="entry name" value="GT1_Gtf-like"/>
    <property type="match status" value="2"/>
</dbReference>
<name>A0AAD5D5Q4_AMBAR</name>
<comment type="caution">
    <text evidence="3">The sequence shown here is derived from an EMBL/GenBank/DDBJ whole genome shotgun (WGS) entry which is preliminary data.</text>
</comment>
<dbReference type="Gene3D" id="3.40.50.2000">
    <property type="entry name" value="Glycogen Phosphorylase B"/>
    <property type="match status" value="5"/>
</dbReference>
<dbReference type="GO" id="GO:0080043">
    <property type="term" value="F:quercetin 3-O-glucosyltransferase activity"/>
    <property type="evidence" value="ECO:0007669"/>
    <property type="project" value="TreeGrafter"/>
</dbReference>
<reference evidence="3" key="1">
    <citation type="submission" date="2022-06" db="EMBL/GenBank/DDBJ databases">
        <title>Uncovering the hologenomic basis of an extraordinary plant invasion.</title>
        <authorList>
            <person name="Bieker V.C."/>
            <person name="Martin M.D."/>
            <person name="Gilbert T."/>
            <person name="Hodgins K."/>
            <person name="Battlay P."/>
            <person name="Petersen B."/>
            <person name="Wilson J."/>
        </authorList>
    </citation>
    <scope>NUCLEOTIDE SEQUENCE</scope>
    <source>
        <strain evidence="3">AA19_3_7</strain>
        <tissue evidence="3">Leaf</tissue>
    </source>
</reference>
<keyword evidence="4" id="KW-1185">Reference proteome</keyword>
<dbReference type="PANTHER" id="PTHR11926">
    <property type="entry name" value="GLUCOSYL/GLUCURONOSYL TRANSFERASES"/>
    <property type="match status" value="1"/>
</dbReference>